<organism evidence="1">
    <name type="scientific">Nocardia globerula</name>
    <dbReference type="NCBI Taxonomy" id="1818"/>
    <lineage>
        <taxon>Bacteria</taxon>
        <taxon>Bacillati</taxon>
        <taxon>Actinomycetota</taxon>
        <taxon>Actinomycetes</taxon>
        <taxon>Mycobacteriales</taxon>
        <taxon>Nocardiaceae</taxon>
        <taxon>Nocardia</taxon>
    </lineage>
</organism>
<dbReference type="PANTHER" id="PTHR10668">
    <property type="entry name" value="PHYTOENE DEHYDROGENASE"/>
    <property type="match status" value="1"/>
</dbReference>
<accession>A0A652YNQ2</accession>
<comment type="caution">
    <text evidence="1">The sequence shown here is derived from an EMBL/GenBank/DDBJ whole genome shotgun (WGS) entry which is preliminary data.</text>
</comment>
<dbReference type="PRINTS" id="PR00411">
    <property type="entry name" value="PNDRDTASEI"/>
</dbReference>
<dbReference type="SUPFAM" id="SSF51905">
    <property type="entry name" value="FAD/NAD(P)-binding domain"/>
    <property type="match status" value="1"/>
</dbReference>
<dbReference type="Pfam" id="PF13450">
    <property type="entry name" value="NAD_binding_8"/>
    <property type="match status" value="1"/>
</dbReference>
<dbReference type="EMBL" id="VNIQ01000004">
    <property type="protein sequence ID" value="TYQ03749.1"/>
    <property type="molecule type" value="Genomic_DNA"/>
</dbReference>
<proteinExistence type="predicted"/>
<name>A0A652YNQ2_NOCGL</name>
<gene>
    <name evidence="1" type="ORF">FNL38_104117</name>
</gene>
<reference evidence="1" key="1">
    <citation type="submission" date="2019-07" db="EMBL/GenBank/DDBJ databases">
        <title>Genomic Encyclopedia of Type Strains, Phase IV (KMG-IV): sequencing the most valuable type-strain genomes for metagenomic binning, comparative biology and taxonomic classification.</title>
        <authorList>
            <person name="Goeker M."/>
        </authorList>
    </citation>
    <scope>NUCLEOTIDE SEQUENCE</scope>
    <source>
        <strain evidence="1">DSM 44596</strain>
    </source>
</reference>
<dbReference type="PANTHER" id="PTHR10668:SF105">
    <property type="entry name" value="DEHYDROGENASE-RELATED"/>
    <property type="match status" value="1"/>
</dbReference>
<protein>
    <submittedName>
        <fullName evidence="1">Phytoene dehydrogenase-like protein</fullName>
    </submittedName>
</protein>
<dbReference type="InterPro" id="IPR036188">
    <property type="entry name" value="FAD/NAD-bd_sf"/>
</dbReference>
<evidence type="ECO:0000313" key="1">
    <source>
        <dbReference type="EMBL" id="TYQ03749.1"/>
    </source>
</evidence>
<dbReference type="AlphaFoldDB" id="A0A652YNQ2"/>
<dbReference type="Gene3D" id="3.50.50.60">
    <property type="entry name" value="FAD/NAD(P)-binding domain"/>
    <property type="match status" value="1"/>
</dbReference>
<sequence>MTTAVVVGSGPNGLAAAIELARHGIAVHVIEGADKIGGGTRSSEYIVDGLIHDDCAGFHPTALASPFFRGLDREFGFADHGLEWLWPEIDLVHPLDDGTAGVLWRDIDRTADEMGVDGKRWRSVFGYLSEHFDALVEDVFQPIVHIPKHPLILARFGAGAILPAAGFARMWKTPQARALFGGSAAHMFGALTTPLSSAGGLMLTAGAHAHGWPVARGGSGSIAAALTSILRSLGGTVETGNRVTAFSSLAGYDIVMLDLAPDAAARLLDGHQPDRIARAYRKYRYGPAAYKVDYAVRGDSDGSVVPWTNPHARKAGALHLAGSMPEIAAVERQTARGEMPSAPFILVGQQFLADPSRSVGDIHPLWSYAHVPHRYSGDVTESVTRQIERFAPGFRDRIVGVHVRNVPQMEAYNPNYVGGDISAGANTPRQLIARPRFGLDPYATGVPGVFLCSSATPPSGGVHGMCGYNAAQSALKTRS</sequence>